<dbReference type="AlphaFoldDB" id="A0A225DF34"/>
<evidence type="ECO:0000259" key="2">
    <source>
        <dbReference type="Pfam" id="PF07596"/>
    </source>
</evidence>
<evidence type="ECO:0000256" key="1">
    <source>
        <dbReference type="SAM" id="Phobius"/>
    </source>
</evidence>
<keyword evidence="4" id="KW-1185">Reference proteome</keyword>
<dbReference type="OrthoDB" id="280382at2"/>
<dbReference type="PROSITE" id="PS00409">
    <property type="entry name" value="PROKAR_NTER_METHYL"/>
    <property type="match status" value="1"/>
</dbReference>
<gene>
    <name evidence="3" type="ORF">FRUB_07384</name>
</gene>
<dbReference type="NCBIfam" id="TIGR04294">
    <property type="entry name" value="pre_pil_HX9DG"/>
    <property type="match status" value="1"/>
</dbReference>
<dbReference type="NCBIfam" id="TIGR02532">
    <property type="entry name" value="IV_pilin_GFxxxE"/>
    <property type="match status" value="1"/>
</dbReference>
<dbReference type="SUPFAM" id="SSF54523">
    <property type="entry name" value="Pili subunits"/>
    <property type="match status" value="1"/>
</dbReference>
<dbReference type="Pfam" id="PF07596">
    <property type="entry name" value="SBP_bac_10"/>
    <property type="match status" value="1"/>
</dbReference>
<dbReference type="InterPro" id="IPR027558">
    <property type="entry name" value="Pre_pil_HX9DG_C"/>
</dbReference>
<dbReference type="InterPro" id="IPR011453">
    <property type="entry name" value="DUF1559"/>
</dbReference>
<name>A0A225DF34_9BACT</name>
<proteinExistence type="predicted"/>
<feature type="transmembrane region" description="Helical" evidence="1">
    <location>
        <begin position="12"/>
        <end position="34"/>
    </location>
</feature>
<comment type="caution">
    <text evidence="3">The sequence shown here is derived from an EMBL/GenBank/DDBJ whole genome shotgun (WGS) entry which is preliminary data.</text>
</comment>
<dbReference type="EMBL" id="NIDE01000014">
    <property type="protein sequence ID" value="OWK38264.1"/>
    <property type="molecule type" value="Genomic_DNA"/>
</dbReference>
<keyword evidence="1" id="KW-0472">Membrane</keyword>
<protein>
    <recommendedName>
        <fullName evidence="2">DUF1559 domain-containing protein</fullName>
    </recommendedName>
</protein>
<dbReference type="PANTHER" id="PTHR30093">
    <property type="entry name" value="GENERAL SECRETION PATHWAY PROTEIN G"/>
    <property type="match status" value="1"/>
</dbReference>
<sequence length="355" mass="36584">MSTHSLRRSGFTLIELLVVIAIIAILIGLLLPAVQKVREAAARSKCSNNLKQIGIALHAYHDTRGQFPAGGASDAAPYGTAATGNTAWGSSWAVFITPFIEQGNLYNKFTFTGGSGWGGSATNNTNTAANIVIPTYVCPSSTFPLMTPSGNGSYTGQPIAINQYVGISGAVPKLITGYNETRYNSSGTSTSCCTGGIAGGGGTLFIGGVVKIASLTDGTSNTMIVGEQNDAITTLDGTKNYWNASSANGWEIGSYFDSGNSPPNLGNGGDIRSFSMTTVRYAVNQKTGWTTGGDCGNQGVCSNIGNNIPLNSAHTGGINVTLGDGSVRFIANSISLQTLAQLATRDDGTVLGSDF</sequence>
<organism evidence="3 4">
    <name type="scientific">Fimbriiglobus ruber</name>
    <dbReference type="NCBI Taxonomy" id="1908690"/>
    <lineage>
        <taxon>Bacteria</taxon>
        <taxon>Pseudomonadati</taxon>
        <taxon>Planctomycetota</taxon>
        <taxon>Planctomycetia</taxon>
        <taxon>Gemmatales</taxon>
        <taxon>Gemmataceae</taxon>
        <taxon>Fimbriiglobus</taxon>
    </lineage>
</organism>
<feature type="domain" description="DUF1559" evidence="2">
    <location>
        <begin position="35"/>
        <end position="335"/>
    </location>
</feature>
<keyword evidence="1" id="KW-0812">Transmembrane</keyword>
<dbReference type="Proteomes" id="UP000214646">
    <property type="component" value="Unassembled WGS sequence"/>
</dbReference>
<keyword evidence="1" id="KW-1133">Transmembrane helix</keyword>
<dbReference type="Gene3D" id="3.30.700.10">
    <property type="entry name" value="Glycoprotein, Type 4 Pilin"/>
    <property type="match status" value="1"/>
</dbReference>
<reference evidence="4" key="1">
    <citation type="submission" date="2017-06" db="EMBL/GenBank/DDBJ databases">
        <title>Genome analysis of Fimbriiglobus ruber SP5, the first member of the order Planctomycetales with confirmed chitinolytic capability.</title>
        <authorList>
            <person name="Ravin N.V."/>
            <person name="Rakitin A.L."/>
            <person name="Ivanova A.A."/>
            <person name="Beletsky A.V."/>
            <person name="Kulichevskaya I.S."/>
            <person name="Mardanov A.V."/>
            <person name="Dedysh S.N."/>
        </authorList>
    </citation>
    <scope>NUCLEOTIDE SEQUENCE [LARGE SCALE GENOMIC DNA]</scope>
    <source>
        <strain evidence="4">SP5</strain>
    </source>
</reference>
<accession>A0A225DF34</accession>
<dbReference type="InterPro" id="IPR012902">
    <property type="entry name" value="N_methyl_site"/>
</dbReference>
<evidence type="ECO:0000313" key="4">
    <source>
        <dbReference type="Proteomes" id="UP000214646"/>
    </source>
</evidence>
<evidence type="ECO:0000313" key="3">
    <source>
        <dbReference type="EMBL" id="OWK38264.1"/>
    </source>
</evidence>
<dbReference type="Pfam" id="PF07963">
    <property type="entry name" value="N_methyl"/>
    <property type="match status" value="1"/>
</dbReference>
<dbReference type="PANTHER" id="PTHR30093:SF2">
    <property type="entry name" value="TYPE II SECRETION SYSTEM PROTEIN H"/>
    <property type="match status" value="1"/>
</dbReference>
<dbReference type="InterPro" id="IPR045584">
    <property type="entry name" value="Pilin-like"/>
</dbReference>
<dbReference type="RefSeq" id="WP_088258097.1">
    <property type="nucleotide sequence ID" value="NZ_NIDE01000014.1"/>
</dbReference>